<dbReference type="RefSeq" id="WP_213166237.1">
    <property type="nucleotide sequence ID" value="NZ_CP058559.1"/>
</dbReference>
<dbReference type="Proteomes" id="UP000516160">
    <property type="component" value="Chromosome"/>
</dbReference>
<keyword evidence="6 8" id="KW-1133">Transmembrane helix</keyword>
<sequence>MWYKGGFFKYSTGFILVLLIIFLLGQVDFIFTPMINALMVVALPLIITMLFYYLLRPLVHFLMKKRVPKLVAIFASFLTTIALLVLIGILAGNTIINEFNQFLIEELPRVVNVSEMAITDLIKSGNLDFLATDDAIQRASNFFEKSLPVIGESVFSGISTVASTVTALLIVPFILFYFLKDDKIFARKIINFFPKDYKDEARDILVDIDNTLSSYITGQAIVCLIIGVFMYFGYTVIGLKYALVLALFSMITAIIPFLGPILGIIPAILVGLSYNYVMMIKILIVMIIVQQLEGNLITPQIMGKRIQTHPVTIIMVILISASLFGFAGILLAIPTYAVLKVLIRNALEIYRIMKRKSTEI</sequence>
<dbReference type="InterPro" id="IPR002549">
    <property type="entry name" value="AI-2E-like"/>
</dbReference>
<feature type="transmembrane region" description="Helical" evidence="8">
    <location>
        <begin position="312"/>
        <end position="339"/>
    </location>
</feature>
<feature type="transmembrane region" description="Helical" evidence="8">
    <location>
        <begin position="154"/>
        <end position="179"/>
    </location>
</feature>
<dbReference type="GO" id="GO:0055085">
    <property type="term" value="P:transmembrane transport"/>
    <property type="evidence" value="ECO:0007669"/>
    <property type="project" value="TreeGrafter"/>
</dbReference>
<evidence type="ECO:0000256" key="5">
    <source>
        <dbReference type="ARBA" id="ARBA00022692"/>
    </source>
</evidence>
<organism evidence="9 10">
    <name type="scientific">Alkalicella caledoniensis</name>
    <dbReference type="NCBI Taxonomy" id="2731377"/>
    <lineage>
        <taxon>Bacteria</taxon>
        <taxon>Bacillati</taxon>
        <taxon>Bacillota</taxon>
        <taxon>Clostridia</taxon>
        <taxon>Eubacteriales</taxon>
        <taxon>Proteinivoracaceae</taxon>
        <taxon>Alkalicella</taxon>
    </lineage>
</organism>
<feature type="transmembrane region" description="Helical" evidence="8">
    <location>
        <begin position="240"/>
        <end position="262"/>
    </location>
</feature>
<accession>A0A7G9WAX1</accession>
<dbReference type="Pfam" id="PF01594">
    <property type="entry name" value="AI-2E_transport"/>
    <property type="match status" value="1"/>
</dbReference>
<evidence type="ECO:0000313" key="10">
    <source>
        <dbReference type="Proteomes" id="UP000516160"/>
    </source>
</evidence>
<keyword evidence="7 8" id="KW-0472">Membrane</keyword>
<evidence type="ECO:0000256" key="7">
    <source>
        <dbReference type="ARBA" id="ARBA00023136"/>
    </source>
</evidence>
<evidence type="ECO:0000256" key="4">
    <source>
        <dbReference type="ARBA" id="ARBA00022475"/>
    </source>
</evidence>
<comment type="similarity">
    <text evidence="2">Belongs to the autoinducer-2 exporter (AI-2E) (TC 2.A.86) family.</text>
</comment>
<dbReference type="KEGG" id="acae:HYG86_14185"/>
<proteinExistence type="inferred from homology"/>
<evidence type="ECO:0000256" key="6">
    <source>
        <dbReference type="ARBA" id="ARBA00022989"/>
    </source>
</evidence>
<dbReference type="EMBL" id="CP058559">
    <property type="protein sequence ID" value="QNO15833.1"/>
    <property type="molecule type" value="Genomic_DNA"/>
</dbReference>
<name>A0A7G9WAX1_ALKCA</name>
<feature type="transmembrane region" description="Helical" evidence="8">
    <location>
        <begin position="33"/>
        <end position="55"/>
    </location>
</feature>
<keyword evidence="3" id="KW-0813">Transport</keyword>
<dbReference type="PANTHER" id="PTHR21716">
    <property type="entry name" value="TRANSMEMBRANE PROTEIN"/>
    <property type="match status" value="1"/>
</dbReference>
<gene>
    <name evidence="9" type="ORF">HYG86_14185</name>
</gene>
<evidence type="ECO:0000313" key="9">
    <source>
        <dbReference type="EMBL" id="QNO15833.1"/>
    </source>
</evidence>
<protein>
    <submittedName>
        <fullName evidence="9">AI-2E family transporter</fullName>
    </submittedName>
</protein>
<evidence type="ECO:0000256" key="2">
    <source>
        <dbReference type="ARBA" id="ARBA00009773"/>
    </source>
</evidence>
<comment type="subcellular location">
    <subcellularLocation>
        <location evidence="1">Cell membrane</location>
        <topology evidence="1">Multi-pass membrane protein</topology>
    </subcellularLocation>
</comment>
<feature type="transmembrane region" description="Helical" evidence="8">
    <location>
        <begin position="7"/>
        <end position="27"/>
    </location>
</feature>
<feature type="transmembrane region" description="Helical" evidence="8">
    <location>
        <begin position="212"/>
        <end position="234"/>
    </location>
</feature>
<dbReference type="AlphaFoldDB" id="A0A7G9WAX1"/>
<keyword evidence="4" id="KW-1003">Cell membrane</keyword>
<evidence type="ECO:0000256" key="3">
    <source>
        <dbReference type="ARBA" id="ARBA00022448"/>
    </source>
</evidence>
<reference evidence="9 10" key="1">
    <citation type="submission" date="2020-07" db="EMBL/GenBank/DDBJ databases">
        <title>Alkalicella. sp. LB2 genome.</title>
        <authorList>
            <person name="Postec A."/>
            <person name="Quemeneur M."/>
        </authorList>
    </citation>
    <scope>NUCLEOTIDE SEQUENCE [LARGE SCALE GENOMIC DNA]</scope>
    <source>
        <strain evidence="9 10">LB2</strain>
    </source>
</reference>
<evidence type="ECO:0000256" key="1">
    <source>
        <dbReference type="ARBA" id="ARBA00004651"/>
    </source>
</evidence>
<dbReference type="GO" id="GO:0005886">
    <property type="term" value="C:plasma membrane"/>
    <property type="evidence" value="ECO:0007669"/>
    <property type="project" value="UniProtKB-SubCell"/>
</dbReference>
<feature type="transmembrane region" description="Helical" evidence="8">
    <location>
        <begin position="67"/>
        <end position="91"/>
    </location>
</feature>
<keyword evidence="10" id="KW-1185">Reference proteome</keyword>
<evidence type="ECO:0000256" key="8">
    <source>
        <dbReference type="SAM" id="Phobius"/>
    </source>
</evidence>
<dbReference type="PANTHER" id="PTHR21716:SF53">
    <property type="entry name" value="PERMEASE PERM-RELATED"/>
    <property type="match status" value="1"/>
</dbReference>
<keyword evidence="5 8" id="KW-0812">Transmembrane</keyword>
<feature type="transmembrane region" description="Helical" evidence="8">
    <location>
        <begin position="274"/>
        <end position="292"/>
    </location>
</feature>